<gene>
    <name evidence="3" type="ORF">CASFOL_003746</name>
</gene>
<proteinExistence type="predicted"/>
<dbReference type="InterPro" id="IPR048297">
    <property type="entry name" value="DUF936_dom_pln"/>
</dbReference>
<dbReference type="PANTHER" id="PTHR31928:SF6">
    <property type="entry name" value="DUF936 DOMAIN-CONTAINING PROTEIN"/>
    <property type="match status" value="1"/>
</dbReference>
<comment type="caution">
    <text evidence="3">The sequence shown here is derived from an EMBL/GenBank/DDBJ whole genome shotgun (WGS) entry which is preliminary data.</text>
</comment>
<protein>
    <recommendedName>
        <fullName evidence="2">DUF936 domain-containing protein</fullName>
    </recommendedName>
</protein>
<feature type="compositionally biased region" description="Basic and acidic residues" evidence="1">
    <location>
        <begin position="148"/>
        <end position="162"/>
    </location>
</feature>
<name>A0ABD3EIF1_9LAMI</name>
<dbReference type="InterPro" id="IPR010341">
    <property type="entry name" value="DUF936_pln"/>
</dbReference>
<dbReference type="Proteomes" id="UP001632038">
    <property type="component" value="Unassembled WGS sequence"/>
</dbReference>
<accession>A0ABD3EIF1</accession>
<organism evidence="3 4">
    <name type="scientific">Castilleja foliolosa</name>
    <dbReference type="NCBI Taxonomy" id="1961234"/>
    <lineage>
        <taxon>Eukaryota</taxon>
        <taxon>Viridiplantae</taxon>
        <taxon>Streptophyta</taxon>
        <taxon>Embryophyta</taxon>
        <taxon>Tracheophyta</taxon>
        <taxon>Spermatophyta</taxon>
        <taxon>Magnoliopsida</taxon>
        <taxon>eudicotyledons</taxon>
        <taxon>Gunneridae</taxon>
        <taxon>Pentapetalae</taxon>
        <taxon>asterids</taxon>
        <taxon>lamiids</taxon>
        <taxon>Lamiales</taxon>
        <taxon>Orobanchaceae</taxon>
        <taxon>Pedicularideae</taxon>
        <taxon>Castillejinae</taxon>
        <taxon>Castilleja</taxon>
    </lineage>
</organism>
<dbReference type="Pfam" id="PF06075">
    <property type="entry name" value="DUF936"/>
    <property type="match status" value="1"/>
</dbReference>
<evidence type="ECO:0000313" key="3">
    <source>
        <dbReference type="EMBL" id="KAL3654065.1"/>
    </source>
</evidence>
<dbReference type="PANTHER" id="PTHR31928">
    <property type="entry name" value="EXPRESSED PROTEIN"/>
    <property type="match status" value="1"/>
</dbReference>
<feature type="domain" description="DUF936" evidence="2">
    <location>
        <begin position="4"/>
        <end position="94"/>
    </location>
</feature>
<dbReference type="AlphaFoldDB" id="A0ABD3EIF1"/>
<evidence type="ECO:0000256" key="1">
    <source>
        <dbReference type="SAM" id="MobiDB-lite"/>
    </source>
</evidence>
<reference evidence="4" key="1">
    <citation type="journal article" date="2024" name="IScience">
        <title>Strigolactones Initiate the Formation of Haustorium-like Structures in Castilleja.</title>
        <authorList>
            <person name="Buerger M."/>
            <person name="Peterson D."/>
            <person name="Chory J."/>
        </authorList>
    </citation>
    <scope>NUCLEOTIDE SEQUENCE [LARGE SCALE GENOMIC DNA]</scope>
</reference>
<evidence type="ECO:0000259" key="2">
    <source>
        <dbReference type="Pfam" id="PF06075"/>
    </source>
</evidence>
<sequence>MAALAPRILLKLLNGMNTGVKPTSEHQSSLLQVTDIVPADLDEKNLLPKHGFYIKLSDSSHSIYASLPFDQDDLVMSDKMQLGQFIYIDRLKPGSNSIGVHIADGNIYFTDGIFHRYLPVCVLVVQIIQIIAEMVSIQAATTTATNDTAEKSTDDARKHNDENNSILNEIIPNSMDQPSNSVECVKKTACPLQILPQSVILKVMNWVEVEQNDPSKRTVHPRAAVIAKEAKEPTRLTLEQFEGVAQMTPMHIKSLRRCWPTKLKGQNRYKFWYDEYFKHRDGLSVRVY</sequence>
<keyword evidence="4" id="KW-1185">Reference proteome</keyword>
<feature type="region of interest" description="Disordered" evidence="1">
    <location>
        <begin position="142"/>
        <end position="163"/>
    </location>
</feature>
<evidence type="ECO:0000313" key="4">
    <source>
        <dbReference type="Proteomes" id="UP001632038"/>
    </source>
</evidence>
<dbReference type="EMBL" id="JAVIJP010000005">
    <property type="protein sequence ID" value="KAL3654065.1"/>
    <property type="molecule type" value="Genomic_DNA"/>
</dbReference>